<gene>
    <name evidence="5" type="ORF">SAMN04488047_10633</name>
</gene>
<evidence type="ECO:0000259" key="4">
    <source>
        <dbReference type="PROSITE" id="PS50949"/>
    </source>
</evidence>
<dbReference type="SUPFAM" id="SSF46785">
    <property type="entry name" value="Winged helix' DNA-binding domain"/>
    <property type="match status" value="1"/>
</dbReference>
<dbReference type="PANTHER" id="PTHR43537:SF44">
    <property type="entry name" value="GNTR FAMILY REGULATORY PROTEIN"/>
    <property type="match status" value="1"/>
</dbReference>
<name>A0A1I5Q220_9RHOB</name>
<dbReference type="Gene3D" id="1.10.10.10">
    <property type="entry name" value="Winged helix-like DNA-binding domain superfamily/Winged helix DNA-binding domain"/>
    <property type="match status" value="1"/>
</dbReference>
<dbReference type="STRING" id="441119.SAMN04488047_10633"/>
<keyword evidence="2" id="KW-0238">DNA-binding</keyword>
<dbReference type="GO" id="GO:0003700">
    <property type="term" value="F:DNA-binding transcription factor activity"/>
    <property type="evidence" value="ECO:0007669"/>
    <property type="project" value="InterPro"/>
</dbReference>
<dbReference type="InterPro" id="IPR036390">
    <property type="entry name" value="WH_DNA-bd_sf"/>
</dbReference>
<feature type="domain" description="HTH gntR-type" evidence="4">
    <location>
        <begin position="15"/>
        <end position="83"/>
    </location>
</feature>
<keyword evidence="1" id="KW-0805">Transcription regulation</keyword>
<evidence type="ECO:0000256" key="2">
    <source>
        <dbReference type="ARBA" id="ARBA00023125"/>
    </source>
</evidence>
<evidence type="ECO:0000313" key="5">
    <source>
        <dbReference type="EMBL" id="SFP40283.1"/>
    </source>
</evidence>
<dbReference type="Pfam" id="PF00392">
    <property type="entry name" value="GntR"/>
    <property type="match status" value="1"/>
</dbReference>
<dbReference type="SMART" id="SM00895">
    <property type="entry name" value="FCD"/>
    <property type="match status" value="1"/>
</dbReference>
<dbReference type="SUPFAM" id="SSF48008">
    <property type="entry name" value="GntR ligand-binding domain-like"/>
    <property type="match status" value="1"/>
</dbReference>
<dbReference type="Proteomes" id="UP000199356">
    <property type="component" value="Unassembled WGS sequence"/>
</dbReference>
<dbReference type="Gene3D" id="1.20.120.530">
    <property type="entry name" value="GntR ligand-binding domain-like"/>
    <property type="match status" value="1"/>
</dbReference>
<keyword evidence="3" id="KW-0804">Transcription</keyword>
<dbReference type="GO" id="GO:0003677">
    <property type="term" value="F:DNA binding"/>
    <property type="evidence" value="ECO:0007669"/>
    <property type="project" value="UniProtKB-KW"/>
</dbReference>
<dbReference type="OrthoDB" id="9028214at2"/>
<dbReference type="Pfam" id="PF07729">
    <property type="entry name" value="FCD"/>
    <property type="match status" value="1"/>
</dbReference>
<dbReference type="EMBL" id="FOXA01000006">
    <property type="protein sequence ID" value="SFP40283.1"/>
    <property type="molecule type" value="Genomic_DNA"/>
</dbReference>
<dbReference type="SMART" id="SM00345">
    <property type="entry name" value="HTH_GNTR"/>
    <property type="match status" value="1"/>
</dbReference>
<protein>
    <submittedName>
        <fullName evidence="5">Transcriptional regulator, GntR family</fullName>
    </submittedName>
</protein>
<dbReference type="InterPro" id="IPR036388">
    <property type="entry name" value="WH-like_DNA-bd_sf"/>
</dbReference>
<dbReference type="PANTHER" id="PTHR43537">
    <property type="entry name" value="TRANSCRIPTIONAL REGULATOR, GNTR FAMILY"/>
    <property type="match status" value="1"/>
</dbReference>
<dbReference type="AlphaFoldDB" id="A0A1I5Q220"/>
<dbReference type="InterPro" id="IPR000524">
    <property type="entry name" value="Tscrpt_reg_HTH_GntR"/>
</dbReference>
<dbReference type="RefSeq" id="WP_093420723.1">
    <property type="nucleotide sequence ID" value="NZ_FOXA01000006.1"/>
</dbReference>
<dbReference type="InterPro" id="IPR011711">
    <property type="entry name" value="GntR_C"/>
</dbReference>
<dbReference type="PROSITE" id="PS50949">
    <property type="entry name" value="HTH_GNTR"/>
    <property type="match status" value="1"/>
</dbReference>
<evidence type="ECO:0000313" key="6">
    <source>
        <dbReference type="Proteomes" id="UP000199356"/>
    </source>
</evidence>
<sequence length="248" mass="26193">MAGKPATAQGAGERRSLVQSLASQLRASILSGEVPVGVKLPSEAMLTAQHGVSRTVVREAISALRSEGLVEARQGAGVFVIANTLSGGSAFDAVDLQKLSNLLEMMEFRIAIEVEAAGLAAARRSPAQEATIIETLEALDKVAAAGGETGPLDFDFHLAVARATNNPRFEQFLESLGGRAIPRARLGGGAAAVVSGQYYAQLRTEHHSIADAISAGDEDGARQAMRRHLTNGLRRYRALRRKAAMSEH</sequence>
<evidence type="ECO:0000256" key="3">
    <source>
        <dbReference type="ARBA" id="ARBA00023163"/>
    </source>
</evidence>
<proteinExistence type="predicted"/>
<dbReference type="PRINTS" id="PR00035">
    <property type="entry name" value="HTHGNTR"/>
</dbReference>
<reference evidence="5 6" key="1">
    <citation type="submission" date="2016-10" db="EMBL/GenBank/DDBJ databases">
        <authorList>
            <person name="de Groot N.N."/>
        </authorList>
    </citation>
    <scope>NUCLEOTIDE SEQUENCE [LARGE SCALE GENOMIC DNA]</scope>
    <source>
        <strain evidence="5 6">DSM 19547</strain>
    </source>
</reference>
<dbReference type="CDD" id="cd07377">
    <property type="entry name" value="WHTH_GntR"/>
    <property type="match status" value="1"/>
</dbReference>
<accession>A0A1I5Q220</accession>
<keyword evidence="6" id="KW-1185">Reference proteome</keyword>
<organism evidence="5 6">
    <name type="scientific">Tranquillimonas alkanivorans</name>
    <dbReference type="NCBI Taxonomy" id="441119"/>
    <lineage>
        <taxon>Bacteria</taxon>
        <taxon>Pseudomonadati</taxon>
        <taxon>Pseudomonadota</taxon>
        <taxon>Alphaproteobacteria</taxon>
        <taxon>Rhodobacterales</taxon>
        <taxon>Roseobacteraceae</taxon>
        <taxon>Tranquillimonas</taxon>
    </lineage>
</organism>
<evidence type="ECO:0000256" key="1">
    <source>
        <dbReference type="ARBA" id="ARBA00023015"/>
    </source>
</evidence>
<dbReference type="InterPro" id="IPR008920">
    <property type="entry name" value="TF_FadR/GntR_C"/>
</dbReference>